<keyword evidence="2" id="KW-1185">Reference proteome</keyword>
<proteinExistence type="predicted"/>
<comment type="caution">
    <text evidence="1">The sequence shown here is derived from an EMBL/GenBank/DDBJ whole genome shotgun (WGS) entry which is preliminary data.</text>
</comment>
<accession>A0A9X5HAY4</accession>
<name>A0A9X5HAY4_9ACTN</name>
<gene>
    <name evidence="1" type="ORF">G3I18_03490</name>
</gene>
<evidence type="ECO:0000313" key="2">
    <source>
        <dbReference type="Proteomes" id="UP000471745"/>
    </source>
</evidence>
<organism evidence="1 2">
    <name type="scientific">Actinospica acidiphila</name>
    <dbReference type="NCBI Taxonomy" id="304899"/>
    <lineage>
        <taxon>Bacteria</taxon>
        <taxon>Bacillati</taxon>
        <taxon>Actinomycetota</taxon>
        <taxon>Actinomycetes</taxon>
        <taxon>Catenulisporales</taxon>
        <taxon>Actinospicaceae</taxon>
        <taxon>Actinospica</taxon>
    </lineage>
</organism>
<reference evidence="1 2" key="1">
    <citation type="submission" date="2020-01" db="EMBL/GenBank/DDBJ databases">
        <title>Insect and environment-associated Actinomycetes.</title>
        <authorList>
            <person name="Currrie C."/>
            <person name="Chevrette M."/>
            <person name="Carlson C."/>
            <person name="Stubbendieck R."/>
            <person name="Wendt-Pienkowski E."/>
        </authorList>
    </citation>
    <scope>NUCLEOTIDE SEQUENCE [LARGE SCALE GENOMIC DNA]</scope>
    <source>
        <strain evidence="1 2">SID8189</strain>
    </source>
</reference>
<dbReference type="EMBL" id="JAAGNA010000127">
    <property type="protein sequence ID" value="NEC47646.1"/>
    <property type="molecule type" value="Genomic_DNA"/>
</dbReference>
<sequence length="99" mass="10699">MRWYAWAGHRANATLAASLPSVVLRHRSVDDRFVRLQDGITLQDWRVASQDVGAGLTLPHVDPHAVRGLKFAEALPARLAEATLAARLGDAEGSPCSSE</sequence>
<dbReference type="Proteomes" id="UP000471745">
    <property type="component" value="Unassembled WGS sequence"/>
</dbReference>
<protein>
    <submittedName>
        <fullName evidence="1">Uncharacterized protein</fullName>
    </submittedName>
</protein>
<dbReference type="RefSeq" id="WP_058916793.1">
    <property type="nucleotide sequence ID" value="NZ_JAAGNA010000127.1"/>
</dbReference>
<dbReference type="AlphaFoldDB" id="A0A9X5HAY4"/>
<evidence type="ECO:0000313" key="1">
    <source>
        <dbReference type="EMBL" id="NEC47646.1"/>
    </source>
</evidence>